<evidence type="ECO:0000256" key="3">
    <source>
        <dbReference type="ARBA" id="ARBA00013081"/>
    </source>
</evidence>
<comment type="similarity">
    <text evidence="2 9">Belongs to the PP2C family.</text>
</comment>
<evidence type="ECO:0000256" key="9">
    <source>
        <dbReference type="RuleBase" id="RU003465"/>
    </source>
</evidence>
<keyword evidence="12" id="KW-1185">Reference proteome</keyword>
<dbReference type="InterPro" id="IPR015655">
    <property type="entry name" value="PP2C"/>
</dbReference>
<keyword evidence="5 9" id="KW-0378">Hydrolase</keyword>
<sequence>MEYTDTKYTGTTKIGSVVACSTIASVSHTSTMSYPGIICYHETLDPGFALMVVIGTLRKFTVHVEFSNLLGGSGGASAKGSRPSQQDQFAIVLSDHIPVQISDTLALFAVYDGHGSKRVAQHANRHLKRFLFESPAFQAGRYEDAVREAISKEESSLLESFRNGDHEFAVSGSTVSLAIVNLTKGILLHLTKSHKPSDPPERDRIERAGGSVNYESGTARLGALNMSRALGDLQYKNPLDNVGAGPVTRGQERAAITPAREQGDLLSSEPSLFRMCLKEDHRYILALTTDGVTNVLEDHVIIDEIMRRHGSGSDVQEIADALARDVTCGSAKDNATCIVVLLDGCLF</sequence>
<evidence type="ECO:0000256" key="8">
    <source>
        <dbReference type="ARBA" id="ARBA00023211"/>
    </source>
</evidence>
<dbReference type="InterPro" id="IPR000222">
    <property type="entry name" value="PP2C_BS"/>
</dbReference>
<evidence type="ECO:0000256" key="7">
    <source>
        <dbReference type="ARBA" id="ARBA00022912"/>
    </source>
</evidence>
<organism evidence="11 12">
    <name type="scientific">Penicillium chrysogenum</name>
    <name type="common">Penicillium notatum</name>
    <dbReference type="NCBI Taxonomy" id="5076"/>
    <lineage>
        <taxon>Eukaryota</taxon>
        <taxon>Fungi</taxon>
        <taxon>Dikarya</taxon>
        <taxon>Ascomycota</taxon>
        <taxon>Pezizomycotina</taxon>
        <taxon>Eurotiomycetes</taxon>
        <taxon>Eurotiomycetidae</taxon>
        <taxon>Eurotiales</taxon>
        <taxon>Aspergillaceae</taxon>
        <taxon>Penicillium</taxon>
        <taxon>Penicillium chrysogenum species complex</taxon>
    </lineage>
</organism>
<evidence type="ECO:0000313" key="12">
    <source>
        <dbReference type="Proteomes" id="UP001220256"/>
    </source>
</evidence>
<evidence type="ECO:0000313" key="11">
    <source>
        <dbReference type="EMBL" id="KAJ5264567.1"/>
    </source>
</evidence>
<keyword evidence="6" id="KW-0460">Magnesium</keyword>
<dbReference type="InterPro" id="IPR036457">
    <property type="entry name" value="PPM-type-like_dom_sf"/>
</dbReference>
<dbReference type="CDD" id="cd00143">
    <property type="entry name" value="PP2Cc"/>
    <property type="match status" value="1"/>
</dbReference>
<evidence type="ECO:0000256" key="2">
    <source>
        <dbReference type="ARBA" id="ARBA00006702"/>
    </source>
</evidence>
<dbReference type="SMART" id="SM00332">
    <property type="entry name" value="PP2Cc"/>
    <property type="match status" value="1"/>
</dbReference>
<evidence type="ECO:0000256" key="5">
    <source>
        <dbReference type="ARBA" id="ARBA00022801"/>
    </source>
</evidence>
<keyword evidence="7 9" id="KW-0904">Protein phosphatase</keyword>
<dbReference type="InterPro" id="IPR001932">
    <property type="entry name" value="PPM-type_phosphatase-like_dom"/>
</dbReference>
<dbReference type="Proteomes" id="UP001220256">
    <property type="component" value="Unassembled WGS sequence"/>
</dbReference>
<evidence type="ECO:0000256" key="6">
    <source>
        <dbReference type="ARBA" id="ARBA00022842"/>
    </source>
</evidence>
<dbReference type="PANTHER" id="PTHR13832:SF803">
    <property type="entry name" value="PROTEIN PHOSPHATASE 1G"/>
    <property type="match status" value="1"/>
</dbReference>
<dbReference type="Gene3D" id="3.60.40.10">
    <property type="entry name" value="PPM-type phosphatase domain"/>
    <property type="match status" value="2"/>
</dbReference>
<dbReference type="Pfam" id="PF00481">
    <property type="entry name" value="PP2C"/>
    <property type="match status" value="1"/>
</dbReference>
<evidence type="ECO:0000256" key="1">
    <source>
        <dbReference type="ARBA" id="ARBA00001936"/>
    </source>
</evidence>
<comment type="cofactor">
    <cofactor evidence="1">
        <name>Mn(2+)</name>
        <dbReference type="ChEBI" id="CHEBI:29035"/>
    </cofactor>
</comment>
<comment type="caution">
    <text evidence="11">The sequence shown here is derived from an EMBL/GenBank/DDBJ whole genome shotgun (WGS) entry which is preliminary data.</text>
</comment>
<protein>
    <recommendedName>
        <fullName evidence="3">protein-serine/threonine phosphatase</fullName>
        <ecNumber evidence="3">3.1.3.16</ecNumber>
    </recommendedName>
</protein>
<feature type="domain" description="PPM-type phosphatase" evidence="10">
    <location>
        <begin position="72"/>
        <end position="342"/>
    </location>
</feature>
<proteinExistence type="inferred from homology"/>
<evidence type="ECO:0000259" key="10">
    <source>
        <dbReference type="PROSITE" id="PS51746"/>
    </source>
</evidence>
<keyword evidence="4" id="KW-0479">Metal-binding</keyword>
<dbReference type="PROSITE" id="PS51746">
    <property type="entry name" value="PPM_2"/>
    <property type="match status" value="1"/>
</dbReference>
<accession>A0ABQ8WD39</accession>
<dbReference type="PROSITE" id="PS01032">
    <property type="entry name" value="PPM_1"/>
    <property type="match status" value="1"/>
</dbReference>
<dbReference type="PANTHER" id="PTHR13832">
    <property type="entry name" value="PROTEIN PHOSPHATASE 2C"/>
    <property type="match status" value="1"/>
</dbReference>
<dbReference type="SUPFAM" id="SSF81606">
    <property type="entry name" value="PP2C-like"/>
    <property type="match status" value="1"/>
</dbReference>
<keyword evidence="8" id="KW-0464">Manganese</keyword>
<dbReference type="EMBL" id="JAPVEB010000004">
    <property type="protein sequence ID" value="KAJ5264567.1"/>
    <property type="molecule type" value="Genomic_DNA"/>
</dbReference>
<dbReference type="EC" id="3.1.3.16" evidence="3"/>
<evidence type="ECO:0000256" key="4">
    <source>
        <dbReference type="ARBA" id="ARBA00022723"/>
    </source>
</evidence>
<gene>
    <name evidence="11" type="ORF">N7505_007360</name>
</gene>
<reference evidence="11 12" key="1">
    <citation type="journal article" date="2023" name="IMA Fungus">
        <title>Comparative genomic study of the Penicillium genus elucidates a diverse pangenome and 15 lateral gene transfer events.</title>
        <authorList>
            <person name="Petersen C."/>
            <person name="Sorensen T."/>
            <person name="Nielsen M.R."/>
            <person name="Sondergaard T.E."/>
            <person name="Sorensen J.L."/>
            <person name="Fitzpatrick D.A."/>
            <person name="Frisvad J.C."/>
            <person name="Nielsen K.L."/>
        </authorList>
    </citation>
    <scope>NUCLEOTIDE SEQUENCE [LARGE SCALE GENOMIC DNA]</scope>
    <source>
        <strain evidence="11 12">IBT 3361</strain>
    </source>
</reference>
<name>A0ABQ8WD39_PENCH</name>